<dbReference type="InterPro" id="IPR052945">
    <property type="entry name" value="Mitotic_Regulator"/>
</dbReference>
<dbReference type="OrthoDB" id="8235393at2"/>
<proteinExistence type="predicted"/>
<dbReference type="InterPro" id="IPR006597">
    <property type="entry name" value="Sel1-like"/>
</dbReference>
<accession>A0A1H3AR39</accession>
<dbReference type="SUPFAM" id="SSF81901">
    <property type="entry name" value="HCP-like"/>
    <property type="match status" value="1"/>
</dbReference>
<dbReference type="PANTHER" id="PTHR43628:SF1">
    <property type="entry name" value="CHITIN SYNTHASE REGULATORY FACTOR 2-RELATED"/>
    <property type="match status" value="1"/>
</dbReference>
<evidence type="ECO:0000256" key="1">
    <source>
        <dbReference type="SAM" id="MobiDB-lite"/>
    </source>
</evidence>
<dbReference type="PANTHER" id="PTHR43628">
    <property type="entry name" value="ACTIVATOR OF C KINASE PROTEIN 1-RELATED"/>
    <property type="match status" value="1"/>
</dbReference>
<evidence type="ECO:0000313" key="2">
    <source>
        <dbReference type="EMBL" id="SDX32137.1"/>
    </source>
</evidence>
<protein>
    <recommendedName>
        <fullName evidence="4">Sel1 repeat family protein</fullName>
    </recommendedName>
</protein>
<reference evidence="3" key="1">
    <citation type="submission" date="2016-10" db="EMBL/GenBank/DDBJ databases">
        <authorList>
            <person name="Varghese N."/>
            <person name="Submissions S."/>
        </authorList>
    </citation>
    <scope>NUCLEOTIDE SEQUENCE [LARGE SCALE GENOMIC DNA]</scope>
    <source>
        <strain evidence="3">DSM 29303</strain>
    </source>
</reference>
<evidence type="ECO:0008006" key="4">
    <source>
        <dbReference type="Google" id="ProtNLM"/>
    </source>
</evidence>
<evidence type="ECO:0000313" key="3">
    <source>
        <dbReference type="Proteomes" id="UP000182944"/>
    </source>
</evidence>
<feature type="region of interest" description="Disordered" evidence="1">
    <location>
        <begin position="192"/>
        <end position="213"/>
    </location>
</feature>
<feature type="compositionally biased region" description="Low complexity" evidence="1">
    <location>
        <begin position="196"/>
        <end position="213"/>
    </location>
</feature>
<keyword evidence="3" id="KW-1185">Reference proteome</keyword>
<gene>
    <name evidence="2" type="ORF">SAMN05444276_104179</name>
</gene>
<organism evidence="2 3">
    <name type="scientific">Paracoccus sanguinis</name>
    <dbReference type="NCBI Taxonomy" id="1545044"/>
    <lineage>
        <taxon>Bacteria</taxon>
        <taxon>Pseudomonadati</taxon>
        <taxon>Pseudomonadota</taxon>
        <taxon>Alphaproteobacteria</taxon>
        <taxon>Rhodobacterales</taxon>
        <taxon>Paracoccaceae</taxon>
        <taxon>Paracoccus</taxon>
    </lineage>
</organism>
<sequence>MSAEAALATGQLLLEAGEPVQALESFRMAARAGDARGLTMLGRAAERGWGMAPDPRQAAGWYRRAAAQGEPWAMFNLADLHLRGAGVPRDAAHAARLYAAAAQGGLVQALNMLGMLAETGAAGPADPAAASAYYTAAAERGDCWGQFNLARLLLAEGRLPEALVWLDRALARGVPGFPEAVAAALSGARHPELSRRAAQARAATRPFRTTSPR</sequence>
<dbReference type="SMART" id="SM00671">
    <property type="entry name" value="SEL1"/>
    <property type="match status" value="4"/>
</dbReference>
<dbReference type="STRING" id="1545044.SAMN05444276_104179"/>
<dbReference type="AlphaFoldDB" id="A0A1H3AR39"/>
<dbReference type="Gene3D" id="1.25.40.10">
    <property type="entry name" value="Tetratricopeptide repeat domain"/>
    <property type="match status" value="1"/>
</dbReference>
<dbReference type="Pfam" id="PF08238">
    <property type="entry name" value="Sel1"/>
    <property type="match status" value="3"/>
</dbReference>
<dbReference type="EMBL" id="FNNA01000004">
    <property type="protein sequence ID" value="SDX32137.1"/>
    <property type="molecule type" value="Genomic_DNA"/>
</dbReference>
<dbReference type="InterPro" id="IPR011990">
    <property type="entry name" value="TPR-like_helical_dom_sf"/>
</dbReference>
<name>A0A1H3AR39_9RHOB</name>
<dbReference type="Proteomes" id="UP000182944">
    <property type="component" value="Unassembled WGS sequence"/>
</dbReference>